<evidence type="ECO:0000313" key="2">
    <source>
        <dbReference type="Proteomes" id="UP000007013"/>
    </source>
</evidence>
<dbReference type="STRING" id="452637.Oter_3150"/>
<dbReference type="AlphaFoldDB" id="B1ZMX8"/>
<dbReference type="RefSeq" id="WP_012375959.1">
    <property type="nucleotide sequence ID" value="NC_010571.1"/>
</dbReference>
<name>B1ZMX8_OPITP</name>
<keyword evidence="2" id="KW-1185">Reference proteome</keyword>
<dbReference type="KEGG" id="ote:Oter_3150"/>
<reference evidence="1 2" key="1">
    <citation type="journal article" date="2011" name="J. Bacteriol.">
        <title>Genome sequence of the verrucomicrobium Opitutus terrae PB90-1, an abundant inhabitant of rice paddy soil ecosystems.</title>
        <authorList>
            <person name="van Passel M.W."/>
            <person name="Kant R."/>
            <person name="Palva A."/>
            <person name="Copeland A."/>
            <person name="Lucas S."/>
            <person name="Lapidus A."/>
            <person name="Glavina del Rio T."/>
            <person name="Pitluck S."/>
            <person name="Goltsman E."/>
            <person name="Clum A."/>
            <person name="Sun H."/>
            <person name="Schmutz J."/>
            <person name="Larimer F.W."/>
            <person name="Land M.L."/>
            <person name="Hauser L."/>
            <person name="Kyrpides N."/>
            <person name="Mikhailova N."/>
            <person name="Richardson P.P."/>
            <person name="Janssen P.H."/>
            <person name="de Vos W.M."/>
            <person name="Smidt H."/>
        </authorList>
    </citation>
    <scope>NUCLEOTIDE SEQUENCE [LARGE SCALE GENOMIC DNA]</scope>
    <source>
        <strain evidence="2">DSM 11246 / JCM 15787 / PB90-1</strain>
    </source>
</reference>
<evidence type="ECO:0000313" key="1">
    <source>
        <dbReference type="EMBL" id="ACB76430.1"/>
    </source>
</evidence>
<gene>
    <name evidence="1" type="ordered locus">Oter_3150</name>
</gene>
<dbReference type="Proteomes" id="UP000007013">
    <property type="component" value="Chromosome"/>
</dbReference>
<dbReference type="EMBL" id="CP001032">
    <property type="protein sequence ID" value="ACB76430.1"/>
    <property type="molecule type" value="Genomic_DNA"/>
</dbReference>
<organism evidence="1 2">
    <name type="scientific">Opitutus terrae (strain DSM 11246 / JCM 15787 / PB90-1)</name>
    <dbReference type="NCBI Taxonomy" id="452637"/>
    <lineage>
        <taxon>Bacteria</taxon>
        <taxon>Pseudomonadati</taxon>
        <taxon>Verrucomicrobiota</taxon>
        <taxon>Opitutia</taxon>
        <taxon>Opitutales</taxon>
        <taxon>Opitutaceae</taxon>
        <taxon>Opitutus</taxon>
    </lineage>
</organism>
<proteinExistence type="predicted"/>
<sequence>MNEPASPSPLVSRQRILRTITECRLELVVLQERLGTPNECRGDIDRASEIVHKINNLTAALALCVE</sequence>
<dbReference type="HOGENOM" id="CLU_2826929_0_0_0"/>
<accession>B1ZMX8</accession>
<protein>
    <submittedName>
        <fullName evidence="1">Uncharacterized protein</fullName>
    </submittedName>
</protein>